<protein>
    <submittedName>
        <fullName evidence="1">Uncharacterized protein</fullName>
    </submittedName>
</protein>
<name>A0AAN6LX81_9PLEO</name>
<gene>
    <name evidence="1" type="ORF">GRF29_96g451550</name>
</gene>
<dbReference type="Proteomes" id="UP001280581">
    <property type="component" value="Unassembled WGS sequence"/>
</dbReference>
<accession>A0AAN6LX81</accession>
<dbReference type="AlphaFoldDB" id="A0AAN6LX81"/>
<dbReference type="EMBL" id="WVTA01000008">
    <property type="protein sequence ID" value="KAK3207792.1"/>
    <property type="molecule type" value="Genomic_DNA"/>
</dbReference>
<reference evidence="1 2" key="1">
    <citation type="submission" date="2021-02" db="EMBL/GenBank/DDBJ databases">
        <title>Genome assembly of Pseudopithomyces chartarum.</title>
        <authorList>
            <person name="Jauregui R."/>
            <person name="Singh J."/>
            <person name="Voisey C."/>
        </authorList>
    </citation>
    <scope>NUCLEOTIDE SEQUENCE [LARGE SCALE GENOMIC DNA]</scope>
    <source>
        <strain evidence="1 2">AGR01</strain>
    </source>
</reference>
<organism evidence="1 2">
    <name type="scientific">Pseudopithomyces chartarum</name>
    <dbReference type="NCBI Taxonomy" id="1892770"/>
    <lineage>
        <taxon>Eukaryota</taxon>
        <taxon>Fungi</taxon>
        <taxon>Dikarya</taxon>
        <taxon>Ascomycota</taxon>
        <taxon>Pezizomycotina</taxon>
        <taxon>Dothideomycetes</taxon>
        <taxon>Pleosporomycetidae</taxon>
        <taxon>Pleosporales</taxon>
        <taxon>Massarineae</taxon>
        <taxon>Didymosphaeriaceae</taxon>
        <taxon>Pseudopithomyces</taxon>
    </lineage>
</organism>
<evidence type="ECO:0000313" key="1">
    <source>
        <dbReference type="EMBL" id="KAK3207792.1"/>
    </source>
</evidence>
<comment type="caution">
    <text evidence="1">The sequence shown here is derived from an EMBL/GenBank/DDBJ whole genome shotgun (WGS) entry which is preliminary data.</text>
</comment>
<evidence type="ECO:0000313" key="2">
    <source>
        <dbReference type="Proteomes" id="UP001280581"/>
    </source>
</evidence>
<proteinExistence type="predicted"/>
<keyword evidence="2" id="KW-1185">Reference proteome</keyword>
<sequence>MTKISKHRLRAPREFHLFEMLPVDLQVMIIEQAFRNDFEVLNLPHLPDDLSQARKLQGLHIAVTGNAFEVVRVSARRYNTLDYENVPKAAPYSAPRLFSLYAVNNFFRKELDRLSGGKLFFAFQPDFQWRDHMDVVYFDPLRMVLKIHLLDDQPDVRKIAGFINKRLASQATMVQVLVSYEVLLLEDLPWGRAYRGFIDRNHNVPKLWIHQLLHLCRKARVVSIAWWSIGVLWARTNLPDDDGVTRPRVFR</sequence>